<evidence type="ECO:0000313" key="2">
    <source>
        <dbReference type="EMBL" id="BED92251.1"/>
    </source>
</evidence>
<evidence type="ECO:0000259" key="1">
    <source>
        <dbReference type="Pfam" id="PF05239"/>
    </source>
</evidence>
<dbReference type="Pfam" id="PF05239">
    <property type="entry name" value="PRC"/>
    <property type="match status" value="1"/>
</dbReference>
<dbReference type="EMBL" id="AP027924">
    <property type="protein sequence ID" value="BED92251.1"/>
    <property type="molecule type" value="Genomic_DNA"/>
</dbReference>
<dbReference type="InterPro" id="IPR027275">
    <property type="entry name" value="PRC-brl_dom"/>
</dbReference>
<dbReference type="NCBIfam" id="TIGR02888">
    <property type="entry name" value="spore_YlmC_YmxH"/>
    <property type="match status" value="1"/>
</dbReference>
<dbReference type="PANTHER" id="PTHR40061">
    <property type="entry name" value="SPORULATION PROTEIN YLMC-RELATED"/>
    <property type="match status" value="1"/>
</dbReference>
<dbReference type="InterPro" id="IPR014238">
    <property type="entry name" value="Spore_YlmC/YmxH"/>
</dbReference>
<dbReference type="AlphaFoldDB" id="A0AA48HVM2"/>
<dbReference type="Proteomes" id="UP001337580">
    <property type="component" value="Chromosome"/>
</dbReference>
<dbReference type="Gene3D" id="2.30.30.240">
    <property type="entry name" value="PRC-barrel domain"/>
    <property type="match status" value="1"/>
</dbReference>
<proteinExistence type="predicted"/>
<protein>
    <submittedName>
        <fullName evidence="2">YlmC/YmxH family sporulation protein</fullName>
    </submittedName>
</protein>
<reference evidence="2" key="1">
    <citation type="journal article" date="2023" name="ISME J.">
        <title>Emergence of putative energy parasites within Clostridia revealed by genome analysis of a novel endosymbiotic clade.</title>
        <authorList>
            <person name="Takahashi K."/>
            <person name="Kuwahara H."/>
            <person name="Horikawa Y."/>
            <person name="Izawa K."/>
            <person name="Kato D."/>
            <person name="Inagaki T."/>
            <person name="Yuki M."/>
            <person name="Ohkuma M."/>
            <person name="Hongoh Y."/>
        </authorList>
    </citation>
    <scope>NUCLEOTIDE SEQUENCE</scope>
    <source>
        <strain evidence="2">CfP3-15</strain>
    </source>
</reference>
<organism evidence="2">
    <name type="scientific">Candidatus Improbicoccus pseudotrichonymphae</name>
    <dbReference type="NCBI Taxonomy" id="3033792"/>
    <lineage>
        <taxon>Bacteria</taxon>
        <taxon>Bacillati</taxon>
        <taxon>Bacillota</taxon>
        <taxon>Clostridia</taxon>
        <taxon>Candidatus Improbicoccus</taxon>
    </lineage>
</organism>
<dbReference type="KEGG" id="ips:CfP315_0860"/>
<dbReference type="SUPFAM" id="SSF50346">
    <property type="entry name" value="PRC-barrel domain"/>
    <property type="match status" value="1"/>
</dbReference>
<accession>A0AA48HVM2</accession>
<feature type="domain" description="PRC-barrel" evidence="1">
    <location>
        <begin position="5"/>
        <end position="77"/>
    </location>
</feature>
<dbReference type="InterPro" id="IPR011033">
    <property type="entry name" value="PRC_barrel-like_sf"/>
</dbReference>
<sequence length="94" mass="11027">MICGIADLRKKEVINVRDGLRIGFVGDIEIDLCNARLVSIIIYGHLKFFGILGREDDIVIRWEYIEVIGKDTILVNFYQTKERRRKSFFSKFTK</sequence>
<name>A0AA48HVM2_9FIRM</name>
<gene>
    <name evidence="2" type="ORF">CfP315_0860</name>
</gene>
<dbReference type="PANTHER" id="PTHR40061:SF1">
    <property type="entry name" value="SPORULATION PROTEIN YLMC-RELATED"/>
    <property type="match status" value="1"/>
</dbReference>